<dbReference type="AlphaFoldDB" id="A0A8K0THK5"/>
<dbReference type="Proteomes" id="UP000813385">
    <property type="component" value="Unassembled WGS sequence"/>
</dbReference>
<protein>
    <submittedName>
        <fullName evidence="1">Uncharacterized protein</fullName>
    </submittedName>
</protein>
<dbReference type="OrthoDB" id="3946009at2759"/>
<evidence type="ECO:0000313" key="2">
    <source>
        <dbReference type="Proteomes" id="UP000813385"/>
    </source>
</evidence>
<proteinExistence type="predicted"/>
<evidence type="ECO:0000313" key="1">
    <source>
        <dbReference type="EMBL" id="KAH7361591.1"/>
    </source>
</evidence>
<dbReference type="EMBL" id="JAGPXD010000003">
    <property type="protein sequence ID" value="KAH7361591.1"/>
    <property type="molecule type" value="Genomic_DNA"/>
</dbReference>
<organism evidence="1 2">
    <name type="scientific">Plectosphaerella cucumerina</name>
    <dbReference type="NCBI Taxonomy" id="40658"/>
    <lineage>
        <taxon>Eukaryota</taxon>
        <taxon>Fungi</taxon>
        <taxon>Dikarya</taxon>
        <taxon>Ascomycota</taxon>
        <taxon>Pezizomycotina</taxon>
        <taxon>Sordariomycetes</taxon>
        <taxon>Hypocreomycetidae</taxon>
        <taxon>Glomerellales</taxon>
        <taxon>Plectosphaerellaceae</taxon>
        <taxon>Plectosphaerella</taxon>
    </lineage>
</organism>
<dbReference type="InterPro" id="IPR011990">
    <property type="entry name" value="TPR-like_helical_dom_sf"/>
</dbReference>
<sequence length="758" mass="84342">MCLCDAVARLSQSFDPDVAAALAPDLSRHLSAIRALLSRSKPLSRDVGYQVVPSNQRTAKVLSARPSDPKALARLSYRCRDGPTAFWDATSPDGSEAVVPSELRRRVVCVIVDLRSSLGLDSKDWVPPGLEHLVRGQKTSELRYAGKKYIKMARKLGGVGSLLWLPLDVPSSTYERYLNIDDEEAFQHLRSLGPGDQNLDSIVQELITSQFGDIPPPVTKYDLLGEYSDFFPRPDRILLLLAALGQSVVPVDLLKSTRQTQRRWGADGEIKSIAALDFGMPLEIVDALGDDASLERVGVLPYITESTLDDGTTVWSLDGQLAASIMDSLSTQTRETIDAIVLRLICFACPALYEGRVNWPRDKKKAIWALLDRATDGPKIAASQKCQTIDALLFFAERDFFTIRRAATSRARTVLQRTMPFYYHASVALFESIMLRLEGNFDQSTAKARGFLDNGPDPGAMTRCDNALRGRLHVSWIENKVHRYDPDVAAVMYDWEGILPLSTFEIEVTRRLQGTAAKYFHSVGDLVMAQASLEQHLSLVATQPIRENTRLLITTKLAEIHCELRDHEKSHELIAAELAADGAEARGTTRPFRRLSMASVEVDLGRGRFDDAEATLRRLADVEPPELDDLNDQVLHMRRLMLDARAAHERLRFADALRLWSLTLERMGELSIFAARHPWTAVVAHVSMAHASLALGDLAGAREAWARGAEVSRTERCEYVIPTLATVWVPRIVADVLASQSWPFRMMLPGGRPDVTWS</sequence>
<accession>A0A8K0THK5</accession>
<dbReference type="Gene3D" id="1.25.40.10">
    <property type="entry name" value="Tetratricopeptide repeat domain"/>
    <property type="match status" value="1"/>
</dbReference>
<keyword evidence="2" id="KW-1185">Reference proteome</keyword>
<gene>
    <name evidence="1" type="ORF">B0T11DRAFT_76111</name>
</gene>
<comment type="caution">
    <text evidence="1">The sequence shown here is derived from an EMBL/GenBank/DDBJ whole genome shotgun (WGS) entry which is preliminary data.</text>
</comment>
<reference evidence="1" key="1">
    <citation type="journal article" date="2021" name="Nat. Commun.">
        <title>Genetic determinants of endophytism in the Arabidopsis root mycobiome.</title>
        <authorList>
            <person name="Mesny F."/>
            <person name="Miyauchi S."/>
            <person name="Thiergart T."/>
            <person name="Pickel B."/>
            <person name="Atanasova L."/>
            <person name="Karlsson M."/>
            <person name="Huettel B."/>
            <person name="Barry K.W."/>
            <person name="Haridas S."/>
            <person name="Chen C."/>
            <person name="Bauer D."/>
            <person name="Andreopoulos W."/>
            <person name="Pangilinan J."/>
            <person name="LaButti K."/>
            <person name="Riley R."/>
            <person name="Lipzen A."/>
            <person name="Clum A."/>
            <person name="Drula E."/>
            <person name="Henrissat B."/>
            <person name="Kohler A."/>
            <person name="Grigoriev I.V."/>
            <person name="Martin F.M."/>
            <person name="Hacquard S."/>
        </authorList>
    </citation>
    <scope>NUCLEOTIDE SEQUENCE</scope>
    <source>
        <strain evidence="1">MPI-CAGE-AT-0016</strain>
    </source>
</reference>
<name>A0A8K0THK5_9PEZI</name>